<evidence type="ECO:0000313" key="11">
    <source>
        <dbReference type="Proteomes" id="UP001341281"/>
    </source>
</evidence>
<reference evidence="10 11" key="1">
    <citation type="submission" date="2024-02" db="EMBL/GenBank/DDBJ databases">
        <title>High-quality chromosome-scale genome assembly of Pensacola bahiagrass (Paspalum notatum Flugge var. saurae).</title>
        <authorList>
            <person name="Vega J.M."/>
            <person name="Podio M."/>
            <person name="Orjuela J."/>
            <person name="Siena L.A."/>
            <person name="Pessino S.C."/>
            <person name="Combes M.C."/>
            <person name="Mariac C."/>
            <person name="Albertini E."/>
            <person name="Pupilli F."/>
            <person name="Ortiz J.P.A."/>
            <person name="Leblanc O."/>
        </authorList>
    </citation>
    <scope>NUCLEOTIDE SEQUENCE [LARGE SCALE GENOMIC DNA]</scope>
    <source>
        <strain evidence="10">R1</strain>
        <tissue evidence="10">Leaf</tissue>
    </source>
</reference>
<evidence type="ECO:0000256" key="1">
    <source>
        <dbReference type="ARBA" id="ARBA00001961"/>
    </source>
</evidence>
<dbReference type="SUPFAM" id="SSF51197">
    <property type="entry name" value="Clavaminate synthase-like"/>
    <property type="match status" value="1"/>
</dbReference>
<dbReference type="InterPro" id="IPR027443">
    <property type="entry name" value="IPNS-like_sf"/>
</dbReference>
<evidence type="ECO:0000256" key="4">
    <source>
        <dbReference type="ARBA" id="ARBA00022964"/>
    </source>
</evidence>
<evidence type="ECO:0000256" key="6">
    <source>
        <dbReference type="ARBA" id="ARBA00023004"/>
    </source>
</evidence>
<keyword evidence="4" id="KW-0223">Dioxygenase</keyword>
<evidence type="ECO:0000256" key="2">
    <source>
        <dbReference type="ARBA" id="ARBA00008056"/>
    </source>
</evidence>
<dbReference type="InterPro" id="IPR026992">
    <property type="entry name" value="DIOX_N"/>
</dbReference>
<evidence type="ECO:0000313" key="10">
    <source>
        <dbReference type="EMBL" id="WVZ94765.1"/>
    </source>
</evidence>
<keyword evidence="8" id="KW-0472">Membrane</keyword>
<keyword evidence="11" id="KW-1185">Reference proteome</keyword>
<dbReference type="Pfam" id="PF03171">
    <property type="entry name" value="2OG-FeII_Oxy"/>
    <property type="match status" value="1"/>
</dbReference>
<comment type="similarity">
    <text evidence="2 7">Belongs to the iron/ascorbate-dependent oxidoreductase family.</text>
</comment>
<dbReference type="GO" id="GO:0051213">
    <property type="term" value="F:dioxygenase activity"/>
    <property type="evidence" value="ECO:0007669"/>
    <property type="project" value="UniProtKB-KW"/>
</dbReference>
<comment type="cofactor">
    <cofactor evidence="1">
        <name>L-ascorbate</name>
        <dbReference type="ChEBI" id="CHEBI:38290"/>
    </cofactor>
</comment>
<sequence>MAPTIANKPLLSDLVAQTGQVPLSHVRPVGDRPDLASVDNESGAGIPLIDLKKLNGPERRQVVEAIGRACESDGFFMVTNHGIPAGVVEGMLRVAREFFHLPESERLKCYSDDPKKAIRLSTSFNVRTEKVSNWRDFLRLHCYPLESLVDQWPSNPPSFRQVMGTYATEARALALRLLEAISESLGLERSHMVAAMGKHAQHMAVNYYPPCPQPELTYGLPGHKDPNAITLLLQDGVSGLQVQCRDRWVAVNPVPGALVINIGDQMQALSNDRYKSVLHRVIVNSESERISVPTFYCHMFHPIGAPYRSCPAEFAGQVSAVVRHGEVLVGRFPFRVCDAVVTVVERRELPADAKLSGGIAGLDGNYYEGLAGAKRDELELLAFLADDVGDGEAYSNYGGFAGGRATGIVDALLQASNLTERIRWRLLPVAGVVATSTAITGLMSAGTVVTTAAGLGLLALLLAGIWVIMIHVLRA</sequence>
<keyword evidence="8" id="KW-1133">Transmembrane helix</keyword>
<dbReference type="GO" id="GO:0002229">
    <property type="term" value="P:defense response to oomycetes"/>
    <property type="evidence" value="ECO:0007669"/>
    <property type="project" value="UniProtKB-ARBA"/>
</dbReference>
<dbReference type="InterPro" id="IPR005123">
    <property type="entry name" value="Oxoglu/Fe-dep_dioxygenase_dom"/>
</dbReference>
<dbReference type="GO" id="GO:0046872">
    <property type="term" value="F:metal ion binding"/>
    <property type="evidence" value="ECO:0007669"/>
    <property type="project" value="UniProtKB-KW"/>
</dbReference>
<evidence type="ECO:0000256" key="8">
    <source>
        <dbReference type="SAM" id="Phobius"/>
    </source>
</evidence>
<dbReference type="InterPro" id="IPR050295">
    <property type="entry name" value="Plant_2OG-oxidoreductases"/>
</dbReference>
<dbReference type="AlphaFoldDB" id="A0AAQ3XDZ0"/>
<dbReference type="FunFam" id="2.60.120.330:FF:000007">
    <property type="entry name" value="Protein DMR6-like oxygenase 2"/>
    <property type="match status" value="1"/>
</dbReference>
<keyword evidence="6 7" id="KW-0408">Iron</keyword>
<keyword evidence="5 7" id="KW-0560">Oxidoreductase</keyword>
<feature type="domain" description="Fe2OG dioxygenase" evidence="9">
    <location>
        <begin position="199"/>
        <end position="299"/>
    </location>
</feature>
<evidence type="ECO:0000256" key="3">
    <source>
        <dbReference type="ARBA" id="ARBA00022723"/>
    </source>
</evidence>
<dbReference type="PROSITE" id="PS51471">
    <property type="entry name" value="FE2OG_OXY"/>
    <property type="match status" value="1"/>
</dbReference>
<dbReference type="Proteomes" id="UP001341281">
    <property type="component" value="Chromosome 09"/>
</dbReference>
<proteinExistence type="inferred from homology"/>
<name>A0AAQ3XDZ0_PASNO</name>
<dbReference type="Pfam" id="PF14226">
    <property type="entry name" value="DIOX_N"/>
    <property type="match status" value="1"/>
</dbReference>
<gene>
    <name evidence="10" type="ORF">U9M48_040624</name>
</gene>
<dbReference type="InterPro" id="IPR044861">
    <property type="entry name" value="IPNS-like_FE2OG_OXY"/>
</dbReference>
<organism evidence="10 11">
    <name type="scientific">Paspalum notatum var. saurae</name>
    <dbReference type="NCBI Taxonomy" id="547442"/>
    <lineage>
        <taxon>Eukaryota</taxon>
        <taxon>Viridiplantae</taxon>
        <taxon>Streptophyta</taxon>
        <taxon>Embryophyta</taxon>
        <taxon>Tracheophyta</taxon>
        <taxon>Spermatophyta</taxon>
        <taxon>Magnoliopsida</taxon>
        <taxon>Liliopsida</taxon>
        <taxon>Poales</taxon>
        <taxon>Poaceae</taxon>
        <taxon>PACMAD clade</taxon>
        <taxon>Panicoideae</taxon>
        <taxon>Andropogonodae</taxon>
        <taxon>Paspaleae</taxon>
        <taxon>Paspalinae</taxon>
        <taxon>Paspalum</taxon>
    </lineage>
</organism>
<protein>
    <recommendedName>
        <fullName evidence="9">Fe2OG dioxygenase domain-containing protein</fullName>
    </recommendedName>
</protein>
<evidence type="ECO:0000256" key="7">
    <source>
        <dbReference type="RuleBase" id="RU003682"/>
    </source>
</evidence>
<feature type="transmembrane region" description="Helical" evidence="8">
    <location>
        <begin position="452"/>
        <end position="473"/>
    </location>
</feature>
<keyword evidence="3 7" id="KW-0479">Metal-binding</keyword>
<dbReference type="PANTHER" id="PTHR47991">
    <property type="entry name" value="OXOGLUTARATE/IRON-DEPENDENT DIOXYGENASE"/>
    <property type="match status" value="1"/>
</dbReference>
<dbReference type="Gene3D" id="2.60.120.330">
    <property type="entry name" value="B-lactam Antibiotic, Isopenicillin N Synthase, Chain"/>
    <property type="match status" value="1"/>
</dbReference>
<evidence type="ECO:0000256" key="5">
    <source>
        <dbReference type="ARBA" id="ARBA00023002"/>
    </source>
</evidence>
<accession>A0AAQ3XDZ0</accession>
<dbReference type="EMBL" id="CP144753">
    <property type="protein sequence ID" value="WVZ94765.1"/>
    <property type="molecule type" value="Genomic_DNA"/>
</dbReference>
<keyword evidence="8" id="KW-0812">Transmembrane</keyword>
<evidence type="ECO:0000259" key="9">
    <source>
        <dbReference type="PROSITE" id="PS51471"/>
    </source>
</evidence>